<protein>
    <recommendedName>
        <fullName evidence="7">hydroxyacylglutathione hydrolase</fullName>
        <ecNumber evidence="7">3.1.2.6</ecNumber>
    </recommendedName>
    <alternativeName>
        <fullName evidence="11">Glyoxalase II</fullName>
    </alternativeName>
</protein>
<dbReference type="FunFam" id="3.60.15.10:FF:000019">
    <property type="entry name" value="Hydroxyacylglutathione hydrolase, mitochondrial"/>
    <property type="match status" value="1"/>
</dbReference>
<evidence type="ECO:0000256" key="10">
    <source>
        <dbReference type="ARBA" id="ARBA00022833"/>
    </source>
</evidence>
<dbReference type="InterPro" id="IPR032282">
    <property type="entry name" value="HAGH_C"/>
</dbReference>
<dbReference type="EC" id="3.1.2.6" evidence="7"/>
<dbReference type="InterPro" id="IPR035680">
    <property type="entry name" value="Clx_II_MBL"/>
</dbReference>
<dbReference type="CDD" id="cd07723">
    <property type="entry name" value="hydroxyacylglutathione_hydrolase_MBL-fold"/>
    <property type="match status" value="1"/>
</dbReference>
<comment type="pathway">
    <text evidence="5">Secondary metabolite metabolism; methylglyoxal degradation; (R)-lactate from methylglyoxal: step 2/2.</text>
</comment>
<evidence type="ECO:0000256" key="1">
    <source>
        <dbReference type="ARBA" id="ARBA00001623"/>
    </source>
</evidence>
<dbReference type="InterPro" id="IPR001279">
    <property type="entry name" value="Metallo-B-lactamas"/>
</dbReference>
<dbReference type="GO" id="GO:0019243">
    <property type="term" value="P:methylglyoxal catabolic process to D-lactate via S-lactoyl-glutathione"/>
    <property type="evidence" value="ECO:0007669"/>
    <property type="project" value="InterPro"/>
</dbReference>
<dbReference type="OrthoDB" id="515692at2759"/>
<gene>
    <name evidence="13" type="ORF">Cgig2_024466</name>
</gene>
<dbReference type="HAMAP" id="MF_01374">
    <property type="entry name" value="Glyoxalase_2"/>
    <property type="match status" value="1"/>
</dbReference>
<organism evidence="13 14">
    <name type="scientific">Carnegiea gigantea</name>
    <dbReference type="NCBI Taxonomy" id="171969"/>
    <lineage>
        <taxon>Eukaryota</taxon>
        <taxon>Viridiplantae</taxon>
        <taxon>Streptophyta</taxon>
        <taxon>Embryophyta</taxon>
        <taxon>Tracheophyta</taxon>
        <taxon>Spermatophyta</taxon>
        <taxon>Magnoliopsida</taxon>
        <taxon>eudicotyledons</taxon>
        <taxon>Gunneridae</taxon>
        <taxon>Pentapetalae</taxon>
        <taxon>Caryophyllales</taxon>
        <taxon>Cactineae</taxon>
        <taxon>Cactaceae</taxon>
        <taxon>Cactoideae</taxon>
        <taxon>Echinocereeae</taxon>
        <taxon>Carnegiea</taxon>
    </lineage>
</organism>
<dbReference type="EMBL" id="JAKOGI010000079">
    <property type="protein sequence ID" value="KAJ8445260.1"/>
    <property type="molecule type" value="Genomic_DNA"/>
</dbReference>
<dbReference type="PANTHER" id="PTHR43705">
    <property type="entry name" value="HYDROXYACYLGLUTATHIONE HYDROLASE"/>
    <property type="match status" value="1"/>
</dbReference>
<accession>A0A9Q1QM85</accession>
<comment type="catalytic activity">
    <reaction evidence="1">
        <text>an S-(2-hydroxyacyl)glutathione + H2O = a 2-hydroxy carboxylate + glutathione + H(+)</text>
        <dbReference type="Rhea" id="RHEA:21864"/>
        <dbReference type="ChEBI" id="CHEBI:15377"/>
        <dbReference type="ChEBI" id="CHEBI:15378"/>
        <dbReference type="ChEBI" id="CHEBI:57925"/>
        <dbReference type="ChEBI" id="CHEBI:58896"/>
        <dbReference type="ChEBI" id="CHEBI:71261"/>
        <dbReference type="EC" id="3.1.2.6"/>
    </reaction>
</comment>
<keyword evidence="14" id="KW-1185">Reference proteome</keyword>
<evidence type="ECO:0000256" key="5">
    <source>
        <dbReference type="ARBA" id="ARBA00004963"/>
    </source>
</evidence>
<dbReference type="Gene3D" id="3.60.15.10">
    <property type="entry name" value="Ribonuclease Z/Hydroxyacylglutathione hydrolase-like"/>
    <property type="match status" value="1"/>
</dbReference>
<dbReference type="PANTHER" id="PTHR43705:SF1">
    <property type="entry name" value="HYDROXYACYLGLUTATHIONE HYDROLASE GLOB"/>
    <property type="match status" value="1"/>
</dbReference>
<dbReference type="InterPro" id="IPR036866">
    <property type="entry name" value="RibonucZ/Hydroxyglut_hydro"/>
</dbReference>
<evidence type="ECO:0000256" key="4">
    <source>
        <dbReference type="ARBA" id="ARBA00001965"/>
    </source>
</evidence>
<sequence>MFIVYYTRFGSIDHPPWHLQVILVSLTIGRYDFELIWLWFYVEFQMRDEVGVSHGVRQLCLRKSLLYGLMRCLSIPFKTLHFAGQTLGVTKLLCNISCISSTLQIELLKLNFEGMQPYRLADEDAQIIATEVPCLRDNYAYILHDENTGTVGVVDPSEAAPIIEALTKKNINLNYILNTHHHCDHTGGNIELKERYGAKVIGSGIDKERIPGIDIALKDGDRWMFAGHEVYILGTPGHTDGHICFYFPGSGAIFTGDTLFSLSCGKLFEGTPEEMAVSLKKIMSLPDETSIYCGHEYTSSNSKFALSVEPNNVALQSYASRVASLRNKGLPTTPSTLKLEKSCNPFLRVSSAEIRQSLNIPETADDAQALRLIRQAKDDF</sequence>
<dbReference type="GO" id="GO:0046872">
    <property type="term" value="F:metal ion binding"/>
    <property type="evidence" value="ECO:0007669"/>
    <property type="project" value="UniProtKB-KW"/>
</dbReference>
<comment type="caution">
    <text evidence="13">The sequence shown here is derived from an EMBL/GenBank/DDBJ whole genome shotgun (WGS) entry which is preliminary data.</text>
</comment>
<dbReference type="Proteomes" id="UP001153076">
    <property type="component" value="Unassembled WGS sequence"/>
</dbReference>
<reference evidence="13" key="1">
    <citation type="submission" date="2022-04" db="EMBL/GenBank/DDBJ databases">
        <title>Carnegiea gigantea Genome sequencing and assembly v2.</title>
        <authorList>
            <person name="Copetti D."/>
            <person name="Sanderson M.J."/>
            <person name="Burquez A."/>
            <person name="Wojciechowski M.F."/>
        </authorList>
    </citation>
    <scope>NUCLEOTIDE SEQUENCE</scope>
    <source>
        <strain evidence="13">SGP5-SGP5p</strain>
        <tissue evidence="13">Aerial part</tissue>
    </source>
</reference>
<evidence type="ECO:0000313" key="13">
    <source>
        <dbReference type="EMBL" id="KAJ8445260.1"/>
    </source>
</evidence>
<name>A0A9Q1QM85_9CARY</name>
<evidence type="ECO:0000313" key="14">
    <source>
        <dbReference type="Proteomes" id="UP001153076"/>
    </source>
</evidence>
<feature type="domain" description="Metallo-beta-lactamase" evidence="12">
    <location>
        <begin position="137"/>
        <end position="295"/>
    </location>
</feature>
<evidence type="ECO:0000256" key="8">
    <source>
        <dbReference type="ARBA" id="ARBA00022723"/>
    </source>
</evidence>
<keyword evidence="9" id="KW-0378">Hydrolase</keyword>
<comment type="cofactor">
    <cofactor evidence="2">
        <name>Zn(2+)</name>
        <dbReference type="ChEBI" id="CHEBI:29105"/>
    </cofactor>
</comment>
<dbReference type="SMART" id="SM00849">
    <property type="entry name" value="Lactamase_B"/>
    <property type="match status" value="1"/>
</dbReference>
<evidence type="ECO:0000256" key="3">
    <source>
        <dbReference type="ARBA" id="ARBA00001954"/>
    </source>
</evidence>
<evidence type="ECO:0000256" key="2">
    <source>
        <dbReference type="ARBA" id="ARBA00001947"/>
    </source>
</evidence>
<dbReference type="InterPro" id="IPR050110">
    <property type="entry name" value="Glyoxalase_II_hydrolase"/>
</dbReference>
<evidence type="ECO:0000256" key="6">
    <source>
        <dbReference type="ARBA" id="ARBA00006759"/>
    </source>
</evidence>
<dbReference type="Pfam" id="PF16123">
    <property type="entry name" value="HAGH_C"/>
    <property type="match status" value="1"/>
</dbReference>
<evidence type="ECO:0000259" key="12">
    <source>
        <dbReference type="SMART" id="SM00849"/>
    </source>
</evidence>
<comment type="similarity">
    <text evidence="6">Belongs to the metallo-beta-lactamase superfamily. Glyoxalase II family.</text>
</comment>
<evidence type="ECO:0000256" key="9">
    <source>
        <dbReference type="ARBA" id="ARBA00022801"/>
    </source>
</evidence>
<comment type="cofactor">
    <cofactor evidence="3">
        <name>Fe(2+)</name>
        <dbReference type="ChEBI" id="CHEBI:29033"/>
    </cofactor>
</comment>
<proteinExistence type="inferred from homology"/>
<dbReference type="AlphaFoldDB" id="A0A9Q1QM85"/>
<dbReference type="NCBIfam" id="TIGR03413">
    <property type="entry name" value="GSH_gloB"/>
    <property type="match status" value="1"/>
</dbReference>
<dbReference type="GO" id="GO:0004416">
    <property type="term" value="F:hydroxyacylglutathione hydrolase activity"/>
    <property type="evidence" value="ECO:0007669"/>
    <property type="project" value="UniProtKB-EC"/>
</dbReference>
<keyword evidence="10" id="KW-0862">Zinc</keyword>
<dbReference type="Pfam" id="PF00753">
    <property type="entry name" value="Lactamase_B"/>
    <property type="match status" value="1"/>
</dbReference>
<keyword evidence="8" id="KW-0479">Metal-binding</keyword>
<dbReference type="InterPro" id="IPR017782">
    <property type="entry name" value="Hydroxyacylglutathione_Hdrlase"/>
</dbReference>
<evidence type="ECO:0000256" key="7">
    <source>
        <dbReference type="ARBA" id="ARBA00011917"/>
    </source>
</evidence>
<evidence type="ECO:0000256" key="11">
    <source>
        <dbReference type="ARBA" id="ARBA00031044"/>
    </source>
</evidence>
<comment type="cofactor">
    <cofactor evidence="4">
        <name>Fe(3+)</name>
        <dbReference type="ChEBI" id="CHEBI:29034"/>
    </cofactor>
</comment>
<dbReference type="SUPFAM" id="SSF56281">
    <property type="entry name" value="Metallo-hydrolase/oxidoreductase"/>
    <property type="match status" value="1"/>
</dbReference>